<dbReference type="SUPFAM" id="SSF51735">
    <property type="entry name" value="NAD(P)-binding Rossmann-fold domains"/>
    <property type="match status" value="1"/>
</dbReference>
<evidence type="ECO:0000256" key="12">
    <source>
        <dbReference type="SAM" id="SignalP"/>
    </source>
</evidence>
<comment type="pathway">
    <text evidence="8">Amino-acid biosynthesis; L-lysine biosynthesis via DAP pathway; (S)-tetrahydrodipicolinate from L-aspartate: step 4/4.</text>
</comment>
<name>A0A7R9W9Z2_9STRA</name>
<evidence type="ECO:0000256" key="5">
    <source>
        <dbReference type="ARBA" id="ARBA00023002"/>
    </source>
</evidence>
<dbReference type="InterPro" id="IPR036291">
    <property type="entry name" value="NAD(P)-bd_dom_sf"/>
</dbReference>
<dbReference type="GO" id="GO:0008839">
    <property type="term" value="F:4-hydroxy-tetrahydrodipicolinate reductase"/>
    <property type="evidence" value="ECO:0007669"/>
    <property type="project" value="UniProtKB-EC"/>
</dbReference>
<protein>
    <recommendedName>
        <fullName evidence="9">4-hydroxy-tetrahydrodipicolinate reductase</fullName>
        <ecNumber evidence="9">1.17.1.8</ecNumber>
    </recommendedName>
</protein>
<dbReference type="PANTHER" id="PTHR20836">
    <property type="entry name" value="DIHYDRODIPICOLINATE REDUCTASE"/>
    <property type="match status" value="1"/>
</dbReference>
<comment type="catalytic activity">
    <reaction evidence="10">
        <text>(S)-2,3,4,5-tetrahydrodipicolinate + NADP(+) + H2O = (2S,4S)-4-hydroxy-2,3,4,5-tetrahydrodipicolinate + NADPH + H(+)</text>
        <dbReference type="Rhea" id="RHEA:35331"/>
        <dbReference type="ChEBI" id="CHEBI:15377"/>
        <dbReference type="ChEBI" id="CHEBI:15378"/>
        <dbReference type="ChEBI" id="CHEBI:16845"/>
        <dbReference type="ChEBI" id="CHEBI:57783"/>
        <dbReference type="ChEBI" id="CHEBI:58349"/>
        <dbReference type="ChEBI" id="CHEBI:67139"/>
        <dbReference type="EC" id="1.17.1.8"/>
    </reaction>
</comment>
<evidence type="ECO:0000256" key="2">
    <source>
        <dbReference type="ARBA" id="ARBA00022605"/>
    </source>
</evidence>
<evidence type="ECO:0000313" key="15">
    <source>
        <dbReference type="EMBL" id="CAD8317321.1"/>
    </source>
</evidence>
<keyword evidence="2" id="KW-0028">Amino-acid biosynthesis</keyword>
<feature type="signal peptide" evidence="12">
    <location>
        <begin position="1"/>
        <end position="18"/>
    </location>
</feature>
<dbReference type="GO" id="GO:0019877">
    <property type="term" value="P:diaminopimelate biosynthetic process"/>
    <property type="evidence" value="ECO:0007669"/>
    <property type="project" value="UniProtKB-KW"/>
</dbReference>
<gene>
    <name evidence="15" type="ORF">TDUB1175_LOCUS16115</name>
</gene>
<dbReference type="InterPro" id="IPR011859">
    <property type="entry name" value="Dihydrodipicolinate_Rdtase_pln"/>
</dbReference>
<dbReference type="PANTHER" id="PTHR20836:SF0">
    <property type="entry name" value="4-HYDROXY-TETRAHYDRODIPICOLINATE REDUCTASE 1, CHLOROPLASTIC-RELATED"/>
    <property type="match status" value="1"/>
</dbReference>
<evidence type="ECO:0000256" key="6">
    <source>
        <dbReference type="ARBA" id="ARBA00023027"/>
    </source>
</evidence>
<dbReference type="GO" id="GO:0070402">
    <property type="term" value="F:NADPH binding"/>
    <property type="evidence" value="ECO:0007669"/>
    <property type="project" value="InterPro"/>
</dbReference>
<dbReference type="AlphaFoldDB" id="A0A7R9W9Z2"/>
<dbReference type="Pfam" id="PF05173">
    <property type="entry name" value="DapB_C"/>
    <property type="match status" value="1"/>
</dbReference>
<dbReference type="EMBL" id="HBED01032172">
    <property type="protein sequence ID" value="CAD8317321.1"/>
    <property type="molecule type" value="Transcribed_RNA"/>
</dbReference>
<keyword evidence="3" id="KW-0521">NADP</keyword>
<dbReference type="GO" id="GO:0009570">
    <property type="term" value="C:chloroplast stroma"/>
    <property type="evidence" value="ECO:0007669"/>
    <property type="project" value="TreeGrafter"/>
</dbReference>
<dbReference type="InterPro" id="IPR000846">
    <property type="entry name" value="DapB_N"/>
</dbReference>
<dbReference type="NCBIfam" id="TIGR02130">
    <property type="entry name" value="dapB_plant"/>
    <property type="match status" value="1"/>
</dbReference>
<dbReference type="Gene3D" id="3.40.50.720">
    <property type="entry name" value="NAD(P)-binding Rossmann-like Domain"/>
    <property type="match status" value="1"/>
</dbReference>
<comment type="similarity">
    <text evidence="1">Belongs to the DapB family.</text>
</comment>
<evidence type="ECO:0000256" key="7">
    <source>
        <dbReference type="ARBA" id="ARBA00023154"/>
    </source>
</evidence>
<organism evidence="15">
    <name type="scientific">Pseudictyota dubia</name>
    <dbReference type="NCBI Taxonomy" id="2749911"/>
    <lineage>
        <taxon>Eukaryota</taxon>
        <taxon>Sar</taxon>
        <taxon>Stramenopiles</taxon>
        <taxon>Ochrophyta</taxon>
        <taxon>Bacillariophyta</taxon>
        <taxon>Mediophyceae</taxon>
        <taxon>Biddulphiophycidae</taxon>
        <taxon>Eupodiscales</taxon>
        <taxon>Odontellaceae</taxon>
        <taxon>Pseudictyota</taxon>
    </lineage>
</organism>
<evidence type="ECO:0000256" key="10">
    <source>
        <dbReference type="ARBA" id="ARBA00049080"/>
    </source>
</evidence>
<evidence type="ECO:0000256" key="1">
    <source>
        <dbReference type="ARBA" id="ARBA00006642"/>
    </source>
</evidence>
<accession>A0A7R9W9Z2</accession>
<dbReference type="Gene3D" id="3.30.360.10">
    <property type="entry name" value="Dihydrodipicolinate Reductase, domain 2"/>
    <property type="match status" value="1"/>
</dbReference>
<evidence type="ECO:0000256" key="11">
    <source>
        <dbReference type="ARBA" id="ARBA00049396"/>
    </source>
</evidence>
<dbReference type="Pfam" id="PF01113">
    <property type="entry name" value="DapB_N"/>
    <property type="match status" value="1"/>
</dbReference>
<evidence type="ECO:0000256" key="4">
    <source>
        <dbReference type="ARBA" id="ARBA00022915"/>
    </source>
</evidence>
<reference evidence="15" key="1">
    <citation type="submission" date="2021-01" db="EMBL/GenBank/DDBJ databases">
        <authorList>
            <person name="Corre E."/>
            <person name="Pelletier E."/>
            <person name="Niang G."/>
            <person name="Scheremetjew M."/>
            <person name="Finn R."/>
            <person name="Kale V."/>
            <person name="Holt S."/>
            <person name="Cochrane G."/>
            <person name="Meng A."/>
            <person name="Brown T."/>
            <person name="Cohen L."/>
        </authorList>
    </citation>
    <scope>NUCLEOTIDE SEQUENCE</scope>
    <source>
        <strain evidence="15">CCMP147</strain>
    </source>
</reference>
<keyword evidence="5" id="KW-0560">Oxidoreductase</keyword>
<keyword evidence="12" id="KW-0732">Signal</keyword>
<sequence length="334" mass="35109">MKTFVALVAAASALEAGAFIAPAFSPARSGHPCASGATGLRMSADLSDVRVMVNGMPGPMATEAAEACLRKGLDLAPVAMTGPEITPCTITVADSVTGKSANVRLIPANQDEEINSAVEGLKEACGPDNLLAIDFTHPSAVNGNARFYAKMGIPFVMGTTGGDRDQLIKDMEEAKHSAVIAPNMAKQIVALQAGLEDLAMKFPGAFAGYKINVRESHQKTKADTSGTAKAVVASLKNLSDDDFEVKDIEKIRDNEESMAFGVPEEGLNGHAFHTYTFTSPDGSVEFQLKHNVVGRTVYAEGTADGVKFLAGKLRKGGEGKVYNMIDVLQAGVME</sequence>
<keyword evidence="6" id="KW-0520">NAD</keyword>
<dbReference type="InterPro" id="IPR023940">
    <property type="entry name" value="DHDPR_bac"/>
</dbReference>
<feature type="chain" id="PRO_5031329321" description="4-hydroxy-tetrahydrodipicolinate reductase" evidence="12">
    <location>
        <begin position="19"/>
        <end position="334"/>
    </location>
</feature>
<keyword evidence="4" id="KW-0220">Diaminopimelate biosynthesis</keyword>
<evidence type="ECO:0000259" key="13">
    <source>
        <dbReference type="Pfam" id="PF01113"/>
    </source>
</evidence>
<evidence type="ECO:0000256" key="9">
    <source>
        <dbReference type="ARBA" id="ARBA00038983"/>
    </source>
</evidence>
<comment type="catalytic activity">
    <reaction evidence="11">
        <text>(S)-2,3,4,5-tetrahydrodipicolinate + NAD(+) + H2O = (2S,4S)-4-hydroxy-2,3,4,5-tetrahydrodipicolinate + NADH + H(+)</text>
        <dbReference type="Rhea" id="RHEA:35323"/>
        <dbReference type="ChEBI" id="CHEBI:15377"/>
        <dbReference type="ChEBI" id="CHEBI:15378"/>
        <dbReference type="ChEBI" id="CHEBI:16845"/>
        <dbReference type="ChEBI" id="CHEBI:57540"/>
        <dbReference type="ChEBI" id="CHEBI:57945"/>
        <dbReference type="ChEBI" id="CHEBI:67139"/>
        <dbReference type="EC" id="1.17.1.8"/>
    </reaction>
</comment>
<keyword evidence="7" id="KW-0457">Lysine biosynthesis</keyword>
<evidence type="ECO:0000256" key="3">
    <source>
        <dbReference type="ARBA" id="ARBA00022857"/>
    </source>
</evidence>
<evidence type="ECO:0000259" key="14">
    <source>
        <dbReference type="Pfam" id="PF05173"/>
    </source>
</evidence>
<proteinExistence type="inferred from homology"/>
<dbReference type="GO" id="GO:0009089">
    <property type="term" value="P:lysine biosynthetic process via diaminopimelate"/>
    <property type="evidence" value="ECO:0007669"/>
    <property type="project" value="InterPro"/>
</dbReference>
<evidence type="ECO:0000256" key="8">
    <source>
        <dbReference type="ARBA" id="ARBA00037922"/>
    </source>
</evidence>
<feature type="domain" description="Dihydrodipicolinate reductase C-terminal" evidence="14">
    <location>
        <begin position="196"/>
        <end position="328"/>
    </location>
</feature>
<feature type="domain" description="Dihydrodipicolinate reductase N-terminal" evidence="13">
    <location>
        <begin position="49"/>
        <end position="184"/>
    </location>
</feature>
<dbReference type="EC" id="1.17.1.8" evidence="9"/>
<dbReference type="InterPro" id="IPR022663">
    <property type="entry name" value="DapB_C"/>
</dbReference>